<feature type="region of interest" description="Disordered" evidence="3">
    <location>
        <begin position="95"/>
        <end position="118"/>
    </location>
</feature>
<name>A0AA88STI1_CHASR</name>
<keyword evidence="6" id="KW-1185">Reference proteome</keyword>
<feature type="compositionally biased region" description="Acidic residues" evidence="3">
    <location>
        <begin position="95"/>
        <end position="106"/>
    </location>
</feature>
<dbReference type="InterPro" id="IPR051147">
    <property type="entry name" value="CFAP_domain-containing"/>
</dbReference>
<dbReference type="PANTHER" id="PTHR21683:SF3">
    <property type="entry name" value="CILIA AND FLAGELLA ASSOCIATED PROTEIN 100"/>
    <property type="match status" value="1"/>
</dbReference>
<feature type="region of interest" description="Disordered" evidence="3">
    <location>
        <begin position="277"/>
        <end position="320"/>
    </location>
</feature>
<organism evidence="5 6">
    <name type="scientific">Channa striata</name>
    <name type="common">Snakehead murrel</name>
    <name type="synonym">Ophicephalus striatus</name>
    <dbReference type="NCBI Taxonomy" id="64152"/>
    <lineage>
        <taxon>Eukaryota</taxon>
        <taxon>Metazoa</taxon>
        <taxon>Chordata</taxon>
        <taxon>Craniata</taxon>
        <taxon>Vertebrata</taxon>
        <taxon>Euteleostomi</taxon>
        <taxon>Actinopterygii</taxon>
        <taxon>Neopterygii</taxon>
        <taxon>Teleostei</taxon>
        <taxon>Neoteleostei</taxon>
        <taxon>Acanthomorphata</taxon>
        <taxon>Anabantaria</taxon>
        <taxon>Anabantiformes</taxon>
        <taxon>Channoidei</taxon>
        <taxon>Channidae</taxon>
        <taxon>Channa</taxon>
    </lineage>
</organism>
<dbReference type="InterPro" id="IPR025252">
    <property type="entry name" value="DUF4200"/>
</dbReference>
<evidence type="ECO:0000313" key="6">
    <source>
        <dbReference type="Proteomes" id="UP001187415"/>
    </source>
</evidence>
<feature type="compositionally biased region" description="Basic and acidic residues" evidence="3">
    <location>
        <begin position="23"/>
        <end position="38"/>
    </location>
</feature>
<protein>
    <recommendedName>
        <fullName evidence="4">DUF4200 domain-containing protein</fullName>
    </recommendedName>
</protein>
<dbReference type="GO" id="GO:0005856">
    <property type="term" value="C:cytoskeleton"/>
    <property type="evidence" value="ECO:0007669"/>
    <property type="project" value="UniProtKB-ARBA"/>
</dbReference>
<accession>A0AA88STI1</accession>
<feature type="region of interest" description="Disordered" evidence="3">
    <location>
        <begin position="1"/>
        <end position="60"/>
    </location>
</feature>
<dbReference type="Proteomes" id="UP001187415">
    <property type="component" value="Unassembled WGS sequence"/>
</dbReference>
<feature type="region of interest" description="Disordered" evidence="3">
    <location>
        <begin position="500"/>
        <end position="519"/>
    </location>
</feature>
<proteinExistence type="predicted"/>
<dbReference type="PANTHER" id="PTHR21683">
    <property type="entry name" value="COILED-COIL DOMAIN-CONTAINING PROTEIN 42 LIKE-2-LIKE-RELATED"/>
    <property type="match status" value="1"/>
</dbReference>
<evidence type="ECO:0000256" key="3">
    <source>
        <dbReference type="SAM" id="MobiDB-lite"/>
    </source>
</evidence>
<keyword evidence="1 2" id="KW-0175">Coiled coil</keyword>
<dbReference type="EMBL" id="JAUPFM010000006">
    <property type="protein sequence ID" value="KAK2849497.1"/>
    <property type="molecule type" value="Genomic_DNA"/>
</dbReference>
<evidence type="ECO:0000259" key="4">
    <source>
        <dbReference type="Pfam" id="PF13863"/>
    </source>
</evidence>
<evidence type="ECO:0000313" key="5">
    <source>
        <dbReference type="EMBL" id="KAK2849497.1"/>
    </source>
</evidence>
<feature type="compositionally biased region" description="Polar residues" evidence="3">
    <location>
        <begin position="13"/>
        <end position="22"/>
    </location>
</feature>
<reference evidence="5" key="1">
    <citation type="submission" date="2023-07" db="EMBL/GenBank/DDBJ databases">
        <title>Chromosome-level Genome Assembly of Striped Snakehead (Channa striata).</title>
        <authorList>
            <person name="Liu H."/>
        </authorList>
    </citation>
    <scope>NUCLEOTIDE SEQUENCE</scope>
    <source>
        <strain evidence="5">Gz</strain>
        <tissue evidence="5">Muscle</tissue>
    </source>
</reference>
<evidence type="ECO:0000256" key="1">
    <source>
        <dbReference type="ARBA" id="ARBA00023054"/>
    </source>
</evidence>
<gene>
    <name evidence="5" type="ORF">Q5P01_009331</name>
</gene>
<feature type="compositionally biased region" description="Basic and acidic residues" evidence="3">
    <location>
        <begin position="1"/>
        <end position="10"/>
    </location>
</feature>
<feature type="domain" description="DUF4200" evidence="4">
    <location>
        <begin position="147"/>
        <end position="264"/>
    </location>
</feature>
<dbReference type="Pfam" id="PF13863">
    <property type="entry name" value="DUF4200"/>
    <property type="match status" value="1"/>
</dbReference>
<evidence type="ECO:0000256" key="2">
    <source>
        <dbReference type="SAM" id="Coils"/>
    </source>
</evidence>
<dbReference type="AlphaFoldDB" id="A0AA88STI1"/>
<feature type="compositionally biased region" description="Basic and acidic residues" evidence="3">
    <location>
        <begin position="280"/>
        <end position="305"/>
    </location>
</feature>
<feature type="coiled-coil region" evidence="2">
    <location>
        <begin position="379"/>
        <end position="424"/>
    </location>
</feature>
<sequence length="575" mass="67329">MSPPHPKEPEITSGGNVISETESAAKSHKQDTRSRGETRQSPFKVPANESIFLLSDNENRDKKEEMRKYLALPINEKTIHAAQMMAKLKKELVGELEDEEENEEEEMKMPEHTKSTTVLPKQLTGRRELKNAMMKREILTKESKHDLISMERQKAVLELALITKKSEIRRMDEAIAKKERELKQLEIMLQRDNLKFEEFLRANEKKSVEARAFFEREAKSKQEKNAEIKRLNAEIGSIKSELTNFEENLMDCKRYKELLFKLSPPEWQEAQRAKAMKAKVPPDRERQDEHNRQEAASRTGLERKVSNARRPSSIRETTLSSVHSNTLITTCNLDGDSSEYEDEPELYFTDPQQLLDLLTELTEQNLSAIQNSTRVEKTVDELQDSMETTRKTIEKDEEQLALQINDMNQKIEKEKLKGNKLKQKVQLHFALNTEDQDMMLDALSEKVAEVHRLCVDDRVANLSVLEKLANIEKRMMLLQLDLERIPKEFLDKMKKIKDSERRGREREEKLREQREKQKERMRRYLERSVVDSKKTSWKKLMPRCMPDQKVKVSEEESIPADNEFHAYLFTSDDIL</sequence>
<comment type="caution">
    <text evidence="5">The sequence shown here is derived from an EMBL/GenBank/DDBJ whole genome shotgun (WGS) entry which is preliminary data.</text>
</comment>
<feature type="coiled-coil region" evidence="2">
    <location>
        <begin position="161"/>
        <end position="248"/>
    </location>
</feature>